<evidence type="ECO:0000256" key="1">
    <source>
        <dbReference type="SAM" id="Phobius"/>
    </source>
</evidence>
<protein>
    <submittedName>
        <fullName evidence="2">Uncharacterized protein</fullName>
    </submittedName>
</protein>
<sequence length="222" mass="26203">MKTILKSPLTYFLIAIILFVYLFGNNLYFYFKSLNQNDIEFPSIQALMAIIAGFINVVTIIFLYINYMQQKDLILNQNQDAEFNRVLDITYKQIDIANKDLLLNKDESIMVQRFEKSGTHYNVYFNPSGIIILNGFLKKLTKNINILDYALNSSELNNKRKYRIYYIINNNLYSNYKHLIDLNKKEIESNPEKFKEGSTLENKELIEMLEVFEYNMTKSSEV</sequence>
<feature type="transmembrane region" description="Helical" evidence="1">
    <location>
        <begin position="43"/>
        <end position="65"/>
    </location>
</feature>
<keyword evidence="1" id="KW-1133">Transmembrane helix</keyword>
<evidence type="ECO:0000313" key="2">
    <source>
        <dbReference type="EMBL" id="GGE28125.1"/>
    </source>
</evidence>
<dbReference type="RefSeq" id="WP_182498279.1">
    <property type="nucleotide sequence ID" value="NZ_BMKM01000008.1"/>
</dbReference>
<keyword evidence="1" id="KW-0812">Transmembrane</keyword>
<proteinExistence type="predicted"/>
<feature type="transmembrane region" description="Helical" evidence="1">
    <location>
        <begin position="12"/>
        <end position="31"/>
    </location>
</feature>
<comment type="caution">
    <text evidence="2">The sequence shown here is derived from an EMBL/GenBank/DDBJ whole genome shotgun (WGS) entry which is preliminary data.</text>
</comment>
<evidence type="ECO:0000313" key="3">
    <source>
        <dbReference type="Proteomes" id="UP000614460"/>
    </source>
</evidence>
<reference evidence="2" key="2">
    <citation type="submission" date="2020-09" db="EMBL/GenBank/DDBJ databases">
        <authorList>
            <person name="Sun Q."/>
            <person name="Zhou Y."/>
        </authorList>
    </citation>
    <scope>NUCLEOTIDE SEQUENCE</scope>
    <source>
        <strain evidence="2">CGMCC 1.15966</strain>
    </source>
</reference>
<keyword evidence="3" id="KW-1185">Reference proteome</keyword>
<gene>
    <name evidence="2" type="ORF">GCM10011516_27230</name>
</gene>
<keyword evidence="1" id="KW-0472">Membrane</keyword>
<dbReference type="Proteomes" id="UP000614460">
    <property type="component" value="Unassembled WGS sequence"/>
</dbReference>
<dbReference type="AlphaFoldDB" id="A0A8H9G3B1"/>
<reference evidence="2" key="1">
    <citation type="journal article" date="2014" name="Int. J. Syst. Evol. Microbiol.">
        <title>Complete genome sequence of Corynebacterium casei LMG S-19264T (=DSM 44701T), isolated from a smear-ripened cheese.</title>
        <authorList>
            <consortium name="US DOE Joint Genome Institute (JGI-PGF)"/>
            <person name="Walter F."/>
            <person name="Albersmeier A."/>
            <person name="Kalinowski J."/>
            <person name="Ruckert C."/>
        </authorList>
    </citation>
    <scope>NUCLEOTIDE SEQUENCE</scope>
    <source>
        <strain evidence="2">CGMCC 1.15966</strain>
    </source>
</reference>
<organism evidence="2 3">
    <name type="scientific">Sphingobacterium cellulitidis</name>
    <dbReference type="NCBI Taxonomy" id="1768011"/>
    <lineage>
        <taxon>Bacteria</taxon>
        <taxon>Pseudomonadati</taxon>
        <taxon>Bacteroidota</taxon>
        <taxon>Sphingobacteriia</taxon>
        <taxon>Sphingobacteriales</taxon>
        <taxon>Sphingobacteriaceae</taxon>
        <taxon>Sphingobacterium</taxon>
    </lineage>
</organism>
<accession>A0A8H9G3B1</accession>
<dbReference type="EMBL" id="BMKM01000008">
    <property type="protein sequence ID" value="GGE28125.1"/>
    <property type="molecule type" value="Genomic_DNA"/>
</dbReference>
<name>A0A8H9G3B1_9SPHI</name>